<dbReference type="SUPFAM" id="SSF49265">
    <property type="entry name" value="Fibronectin type III"/>
    <property type="match status" value="1"/>
</dbReference>
<dbReference type="Gene3D" id="2.60.40.10">
    <property type="entry name" value="Immunoglobulins"/>
    <property type="match status" value="2"/>
</dbReference>
<evidence type="ECO:0000259" key="1">
    <source>
        <dbReference type="SMART" id="SM00060"/>
    </source>
</evidence>
<dbReference type="AlphaFoldDB" id="A0A1W1BZ20"/>
<feature type="domain" description="Fibronectin type-III" evidence="1">
    <location>
        <begin position="124"/>
        <end position="205"/>
    </location>
</feature>
<accession>A0A1W1BZ20</accession>
<name>A0A1W1BZ20_9ZZZZ</name>
<dbReference type="InterPro" id="IPR003961">
    <property type="entry name" value="FN3_dom"/>
</dbReference>
<reference evidence="2" key="1">
    <citation type="submission" date="2016-10" db="EMBL/GenBank/DDBJ databases">
        <authorList>
            <person name="de Groot N.N."/>
        </authorList>
    </citation>
    <scope>NUCLEOTIDE SEQUENCE</scope>
</reference>
<dbReference type="SMART" id="SM00060">
    <property type="entry name" value="FN3"/>
    <property type="match status" value="2"/>
</dbReference>
<sequence length="216" mass="24160">MTVISLLLVIGCSTKNLVSYELNPKLPKLNSVKAIASSTSVGFEWKPLKGLDGINIYRTEANKYVGSATKQLIKIATVSNPFATHFVDSGLKQDSAYTYTFRTIKGGYESANGKIINIKTNPALPAVSFFQGVQKAKTVIKLIWRPHPDKRIKMYKIYKSVNGENWKWVSSIHNRMMAEYIDTYVVSGSKHQYRVIAVGFDDSYSKPSKVVTIIAR</sequence>
<feature type="domain" description="Fibronectin type-III" evidence="1">
    <location>
        <begin position="24"/>
        <end position="110"/>
    </location>
</feature>
<dbReference type="EMBL" id="FPHE01000086">
    <property type="protein sequence ID" value="SFV58735.1"/>
    <property type="molecule type" value="Genomic_DNA"/>
</dbReference>
<proteinExistence type="predicted"/>
<evidence type="ECO:0000313" key="2">
    <source>
        <dbReference type="EMBL" id="SFV58735.1"/>
    </source>
</evidence>
<keyword evidence="2" id="KW-0449">Lipoprotein</keyword>
<organism evidence="2">
    <name type="scientific">hydrothermal vent metagenome</name>
    <dbReference type="NCBI Taxonomy" id="652676"/>
    <lineage>
        <taxon>unclassified sequences</taxon>
        <taxon>metagenomes</taxon>
        <taxon>ecological metagenomes</taxon>
    </lineage>
</organism>
<dbReference type="InterPro" id="IPR036116">
    <property type="entry name" value="FN3_sf"/>
</dbReference>
<gene>
    <name evidence="2" type="ORF">MNB_SV-12-1565</name>
</gene>
<dbReference type="InterPro" id="IPR013783">
    <property type="entry name" value="Ig-like_fold"/>
</dbReference>
<protein>
    <submittedName>
        <fullName evidence="2">Putative fibronectin domain-containing lipoprotein</fullName>
    </submittedName>
</protein>